<proteinExistence type="predicted"/>
<keyword evidence="1" id="KW-0472">Membrane</keyword>
<feature type="transmembrane region" description="Helical" evidence="1">
    <location>
        <begin position="20"/>
        <end position="38"/>
    </location>
</feature>
<organism evidence="3 4">
    <name type="scientific">Methanolapillus millepedarum</name>
    <dbReference type="NCBI Taxonomy" id="3028296"/>
    <lineage>
        <taxon>Archaea</taxon>
        <taxon>Methanobacteriati</taxon>
        <taxon>Methanobacteriota</taxon>
        <taxon>Stenosarchaea group</taxon>
        <taxon>Methanomicrobia</taxon>
        <taxon>Methanosarcinales</taxon>
        <taxon>Methanosarcinaceae</taxon>
        <taxon>Methanolapillus</taxon>
    </lineage>
</organism>
<dbReference type="EMBL" id="CP131060">
    <property type="protein sequence ID" value="WNY24905.1"/>
    <property type="molecule type" value="Genomic_DNA"/>
</dbReference>
<gene>
    <name evidence="3" type="ORF">MsAc7_04340</name>
</gene>
<keyword evidence="1" id="KW-1133">Transmembrane helix</keyword>
<name>A0AA96ZTR4_9EURY</name>
<keyword evidence="1" id="KW-0812">Transmembrane</keyword>
<dbReference type="Proteomes" id="UP001303587">
    <property type="component" value="Chromosome"/>
</dbReference>
<dbReference type="RefSeq" id="WP_338102969.1">
    <property type="nucleotide sequence ID" value="NZ_CP131060.1"/>
</dbReference>
<keyword evidence="4" id="KW-1185">Reference proteome</keyword>
<feature type="transmembrane region" description="Helical" evidence="1">
    <location>
        <begin position="44"/>
        <end position="66"/>
    </location>
</feature>
<reference evidence="3 4" key="1">
    <citation type="submission" date="2023-07" db="EMBL/GenBank/DDBJ databases">
        <title>Closed genoem sequence of Methanosarcinaceae archaeon Ac7.</title>
        <authorList>
            <person name="Poehlein A."/>
            <person name="Protasov E."/>
            <person name="Platt K."/>
            <person name="Reeh H."/>
            <person name="Daniel R."/>
            <person name="Brune A."/>
        </authorList>
    </citation>
    <scope>NUCLEOTIDE SEQUENCE [LARGE SCALE GENOMIC DNA]</scope>
    <source>
        <strain evidence="3 4">Ac7</strain>
    </source>
</reference>
<feature type="domain" description="Thoeris protein ThsA Macro" evidence="2">
    <location>
        <begin position="81"/>
        <end position="260"/>
    </location>
</feature>
<evidence type="ECO:0000313" key="3">
    <source>
        <dbReference type="EMBL" id="WNY24905.1"/>
    </source>
</evidence>
<dbReference type="GeneID" id="89229555"/>
<evidence type="ECO:0000259" key="2">
    <source>
        <dbReference type="Pfam" id="PF20016"/>
    </source>
</evidence>
<dbReference type="AlphaFoldDB" id="A0AA96ZTR4"/>
<evidence type="ECO:0000256" key="1">
    <source>
        <dbReference type="SAM" id="Phobius"/>
    </source>
</evidence>
<protein>
    <recommendedName>
        <fullName evidence="2">Thoeris protein ThsA Macro domain-containing protein</fullName>
    </recommendedName>
</protein>
<dbReference type="Pfam" id="PF20016">
    <property type="entry name" value="ThsA_Macro"/>
    <property type="match status" value="1"/>
</dbReference>
<dbReference type="InterPro" id="IPR045535">
    <property type="entry name" value="ThsA_Macro"/>
</dbReference>
<sequence length="278" mass="32960">MGEILKKKITYFDRQLRKNYSGYAFGIITLFGVGSLFLESWMQKIIGIMILLLVLTILYVIMWHCANTKKDIILKINNSEVEVKFGNIFDQFYFKTIPFNEYFDTLVDNQIISEKSLNGIFVNREDKNEIDDLISKDLRLKEHRMEYNDKRNTGKKQKYKLGSVVKYRDEYILTAFSKFDGNDRAYLYMLDYINFLMTFWNEIDIIYGGKSVSVPLFGSGITRFKEYCDISDQELIELLIWSFKISRIKFTYPSKISIIILPEKQDKINLYKLKEMFV</sequence>
<evidence type="ECO:0000313" key="4">
    <source>
        <dbReference type="Proteomes" id="UP001303587"/>
    </source>
</evidence>
<accession>A0AA96ZTR4</accession>